<accession>R8BA43</accession>
<evidence type="ECO:0000313" key="6">
    <source>
        <dbReference type="EMBL" id="EON96189.1"/>
    </source>
</evidence>
<sequence>MPQITFPTLQDIKTYLMAETKPTDKIAYRDCPKANRRSLFEYLQQEGLKIEEQSAEDRKRKQQYEQRVDILNAADTVFQFYLPTGVYAPTATRYWGAVRALIQMPSPQRREGHDEEDDEDEDEIEDVNVAAAKSHVPTEADITTKPSDRLTQHKLSLLKQEIANANKIDTTKDRQEMAIYAFTIVTIIFLPLSAVAGVFGMNTADIRDMSLNQWAYWATAVPVTVVVIILGLWWMGELGNALAWILRRPVMGGGAVASGAGAYAIIPPPLHVQLATQWQGGTGAITNFEPGLS</sequence>
<dbReference type="AlphaFoldDB" id="R8BA43"/>
<feature type="transmembrane region" description="Helical" evidence="5">
    <location>
        <begin position="214"/>
        <end position="234"/>
    </location>
</feature>
<dbReference type="HOGENOM" id="CLU_950569_0_0_1"/>
<dbReference type="KEGG" id="tmn:UCRPA7_8328"/>
<keyword evidence="2 5" id="KW-0812">Transmembrane</keyword>
<keyword evidence="3 5" id="KW-1133">Transmembrane helix</keyword>
<dbReference type="OrthoDB" id="5286874at2759"/>
<feature type="transmembrane region" description="Helical" evidence="5">
    <location>
        <begin position="246"/>
        <end position="266"/>
    </location>
</feature>
<dbReference type="SUPFAM" id="SSF144083">
    <property type="entry name" value="Magnesium transport protein CorA, transmembrane region"/>
    <property type="match status" value="1"/>
</dbReference>
<dbReference type="Gene3D" id="1.20.58.340">
    <property type="entry name" value="Magnesium transport protein CorA, transmembrane region"/>
    <property type="match status" value="1"/>
</dbReference>
<dbReference type="EMBL" id="KB933353">
    <property type="protein sequence ID" value="EON96189.1"/>
    <property type="molecule type" value="Genomic_DNA"/>
</dbReference>
<organism evidence="6 7">
    <name type="scientific">Phaeoacremonium minimum (strain UCR-PA7)</name>
    <name type="common">Esca disease fungus</name>
    <name type="synonym">Togninia minima</name>
    <dbReference type="NCBI Taxonomy" id="1286976"/>
    <lineage>
        <taxon>Eukaryota</taxon>
        <taxon>Fungi</taxon>
        <taxon>Dikarya</taxon>
        <taxon>Ascomycota</taxon>
        <taxon>Pezizomycotina</taxon>
        <taxon>Sordariomycetes</taxon>
        <taxon>Sordariomycetidae</taxon>
        <taxon>Togniniales</taxon>
        <taxon>Togniniaceae</taxon>
        <taxon>Phaeoacremonium</taxon>
    </lineage>
</organism>
<dbReference type="InterPro" id="IPR045863">
    <property type="entry name" value="CorA_TM1_TM2"/>
</dbReference>
<dbReference type="GeneID" id="19329168"/>
<dbReference type="Pfam" id="PF01544">
    <property type="entry name" value="CorA"/>
    <property type="match status" value="1"/>
</dbReference>
<evidence type="ECO:0000256" key="3">
    <source>
        <dbReference type="ARBA" id="ARBA00022989"/>
    </source>
</evidence>
<dbReference type="GO" id="GO:0046873">
    <property type="term" value="F:metal ion transmembrane transporter activity"/>
    <property type="evidence" value="ECO:0007669"/>
    <property type="project" value="InterPro"/>
</dbReference>
<gene>
    <name evidence="6" type="ORF">UCRPA7_8328</name>
</gene>
<evidence type="ECO:0000256" key="2">
    <source>
        <dbReference type="ARBA" id="ARBA00022692"/>
    </source>
</evidence>
<dbReference type="RefSeq" id="XP_007919031.1">
    <property type="nucleotide sequence ID" value="XM_007920840.1"/>
</dbReference>
<comment type="subcellular location">
    <subcellularLocation>
        <location evidence="1">Membrane</location>
        <topology evidence="1">Multi-pass membrane protein</topology>
    </subcellularLocation>
</comment>
<feature type="transmembrane region" description="Helical" evidence="5">
    <location>
        <begin position="177"/>
        <end position="202"/>
    </location>
</feature>
<dbReference type="Proteomes" id="UP000014074">
    <property type="component" value="Unassembled WGS sequence"/>
</dbReference>
<name>R8BA43_PHAM7</name>
<proteinExistence type="predicted"/>
<keyword evidence="7" id="KW-1185">Reference proteome</keyword>
<reference evidence="7" key="1">
    <citation type="journal article" date="2013" name="Genome Announc.">
        <title>Draft genome sequence of the ascomycete Phaeoacremonium aleophilum strain UCR-PA7, a causal agent of the esca disease complex in grapevines.</title>
        <authorList>
            <person name="Blanco-Ulate B."/>
            <person name="Rolshausen P."/>
            <person name="Cantu D."/>
        </authorList>
    </citation>
    <scope>NUCLEOTIDE SEQUENCE [LARGE SCALE GENOMIC DNA]</scope>
    <source>
        <strain evidence="7">UCR-PA7</strain>
    </source>
</reference>
<evidence type="ECO:0000256" key="1">
    <source>
        <dbReference type="ARBA" id="ARBA00004141"/>
    </source>
</evidence>
<evidence type="ECO:0000256" key="5">
    <source>
        <dbReference type="SAM" id="Phobius"/>
    </source>
</evidence>
<dbReference type="GO" id="GO:0016020">
    <property type="term" value="C:membrane"/>
    <property type="evidence" value="ECO:0007669"/>
    <property type="project" value="UniProtKB-SubCell"/>
</dbReference>
<evidence type="ECO:0000256" key="4">
    <source>
        <dbReference type="ARBA" id="ARBA00023136"/>
    </source>
</evidence>
<evidence type="ECO:0000313" key="7">
    <source>
        <dbReference type="Proteomes" id="UP000014074"/>
    </source>
</evidence>
<keyword evidence="4 5" id="KW-0472">Membrane</keyword>
<dbReference type="eggNOG" id="ENOG502S5DR">
    <property type="taxonomic scope" value="Eukaryota"/>
</dbReference>
<dbReference type="InterPro" id="IPR002523">
    <property type="entry name" value="MgTranspt_CorA/ZnTranspt_ZntB"/>
</dbReference>
<protein>
    <submittedName>
        <fullName evidence="6">Putative mg2+ transporter protein</fullName>
    </submittedName>
</protein>